<dbReference type="AlphaFoldDB" id="A0A921R5N7"/>
<sequence length="90" mass="10219">MYRGIDYERMVMALSFNSTRFNESTKKVLGFCVTMGSASRPIKLSVGSVWEFTAENEVGKFDVELKLDTVLQYKGRKAKCPLMVICLLKL</sequence>
<evidence type="ECO:0000313" key="1">
    <source>
        <dbReference type="EMBL" id="KAG0532590.1"/>
    </source>
</evidence>
<comment type="caution">
    <text evidence="1">The sequence shown here is derived from an EMBL/GenBank/DDBJ whole genome shotgun (WGS) entry which is preliminary data.</text>
</comment>
<dbReference type="Gramene" id="EES04855">
    <property type="protein sequence ID" value="EES04855"/>
    <property type="gene ID" value="SORBI_3004G111900"/>
</dbReference>
<dbReference type="EMBL" id="CM027683">
    <property type="protein sequence ID" value="KAG0532590.1"/>
    <property type="molecule type" value="Genomic_DNA"/>
</dbReference>
<evidence type="ECO:0000313" key="2">
    <source>
        <dbReference type="Proteomes" id="UP000807115"/>
    </source>
</evidence>
<dbReference type="Proteomes" id="UP000807115">
    <property type="component" value="Chromosome 4"/>
</dbReference>
<organism evidence="1 2">
    <name type="scientific">Sorghum bicolor</name>
    <name type="common">Sorghum</name>
    <name type="synonym">Sorghum vulgare</name>
    <dbReference type="NCBI Taxonomy" id="4558"/>
    <lineage>
        <taxon>Eukaryota</taxon>
        <taxon>Viridiplantae</taxon>
        <taxon>Streptophyta</taxon>
        <taxon>Embryophyta</taxon>
        <taxon>Tracheophyta</taxon>
        <taxon>Spermatophyta</taxon>
        <taxon>Magnoliopsida</taxon>
        <taxon>Liliopsida</taxon>
        <taxon>Poales</taxon>
        <taxon>Poaceae</taxon>
        <taxon>PACMAD clade</taxon>
        <taxon>Panicoideae</taxon>
        <taxon>Andropogonodae</taxon>
        <taxon>Andropogoneae</taxon>
        <taxon>Sorghinae</taxon>
        <taxon>Sorghum</taxon>
    </lineage>
</organism>
<name>A0A921R5N7_SORBI</name>
<gene>
    <name evidence="1" type="ORF">BDA96_04G120300</name>
</gene>
<proteinExistence type="predicted"/>
<reference evidence="1" key="2">
    <citation type="submission" date="2020-10" db="EMBL/GenBank/DDBJ databases">
        <authorList>
            <person name="Cooper E.A."/>
            <person name="Brenton Z.W."/>
            <person name="Flinn B.S."/>
            <person name="Jenkins J."/>
            <person name="Shu S."/>
            <person name="Flowers D."/>
            <person name="Luo F."/>
            <person name="Wang Y."/>
            <person name="Xia P."/>
            <person name="Barry K."/>
            <person name="Daum C."/>
            <person name="Lipzen A."/>
            <person name="Yoshinaga Y."/>
            <person name="Schmutz J."/>
            <person name="Saski C."/>
            <person name="Vermerris W."/>
            <person name="Kresovich S."/>
        </authorList>
    </citation>
    <scope>NUCLEOTIDE SEQUENCE</scope>
</reference>
<protein>
    <submittedName>
        <fullName evidence="1">Uncharacterized protein</fullName>
    </submittedName>
</protein>
<accession>A0A921R5N7</accession>
<reference evidence="1" key="1">
    <citation type="journal article" date="2019" name="BMC Genomics">
        <title>A new reference genome for Sorghum bicolor reveals high levels of sequence similarity between sweet and grain genotypes: implications for the genetics of sugar metabolism.</title>
        <authorList>
            <person name="Cooper E.A."/>
            <person name="Brenton Z.W."/>
            <person name="Flinn B.S."/>
            <person name="Jenkins J."/>
            <person name="Shu S."/>
            <person name="Flowers D."/>
            <person name="Luo F."/>
            <person name="Wang Y."/>
            <person name="Xia P."/>
            <person name="Barry K."/>
            <person name="Daum C."/>
            <person name="Lipzen A."/>
            <person name="Yoshinaga Y."/>
            <person name="Schmutz J."/>
            <person name="Saski C."/>
            <person name="Vermerris W."/>
            <person name="Kresovich S."/>
        </authorList>
    </citation>
    <scope>NUCLEOTIDE SEQUENCE</scope>
</reference>